<evidence type="ECO:0000256" key="7">
    <source>
        <dbReference type="PIRSR" id="PIRSR000524-50"/>
    </source>
</evidence>
<dbReference type="PANTHER" id="PTHR21152:SF40">
    <property type="entry name" value="ALANINE--GLYOXYLATE AMINOTRANSFERASE"/>
    <property type="match status" value="1"/>
</dbReference>
<dbReference type="GO" id="GO:0016491">
    <property type="term" value="F:oxidoreductase activity"/>
    <property type="evidence" value="ECO:0007669"/>
    <property type="project" value="UniProtKB-KW"/>
</dbReference>
<dbReference type="PIRSF" id="PIRSF000524">
    <property type="entry name" value="SPT"/>
    <property type="match status" value="1"/>
</dbReference>
<dbReference type="InterPro" id="IPR020578">
    <property type="entry name" value="Aminotrans_V_PyrdxlP_BS"/>
</dbReference>
<dbReference type="GO" id="GO:0004760">
    <property type="term" value="F:L-serine-pyruvate transaminase activity"/>
    <property type="evidence" value="ECO:0007669"/>
    <property type="project" value="TreeGrafter"/>
</dbReference>
<comment type="similarity">
    <text evidence="2 8">Belongs to the class-V pyridoxal-phosphate-dependent aminotransferase family.</text>
</comment>
<dbReference type="OrthoDB" id="389074at2"/>
<keyword evidence="12" id="KW-1185">Reference proteome</keyword>
<dbReference type="GO" id="GO:0019265">
    <property type="term" value="P:glycine biosynthetic process, by transamination of glyoxylate"/>
    <property type="evidence" value="ECO:0007669"/>
    <property type="project" value="TreeGrafter"/>
</dbReference>
<evidence type="ECO:0000256" key="1">
    <source>
        <dbReference type="ARBA" id="ARBA00001933"/>
    </source>
</evidence>
<gene>
    <name evidence="11" type="ORF">NITLEN_40372</name>
</gene>
<dbReference type="AlphaFoldDB" id="A0A330L9E7"/>
<feature type="binding site" evidence="6">
    <location>
        <position position="334"/>
    </location>
    <ligand>
        <name>substrate</name>
    </ligand>
</feature>
<name>A0A330L9E7_9BACT</name>
<evidence type="ECO:0000313" key="11">
    <source>
        <dbReference type="EMBL" id="SPP65899.1"/>
    </source>
</evidence>
<proteinExistence type="inferred from homology"/>
<feature type="domain" description="Aminotransferase class V" evidence="10">
    <location>
        <begin position="5"/>
        <end position="326"/>
    </location>
</feature>
<dbReference type="InterPro" id="IPR024169">
    <property type="entry name" value="SP_NH2Trfase/AEP_transaminase"/>
</dbReference>
<dbReference type="GO" id="GO:0008453">
    <property type="term" value="F:alanine-glyoxylate transaminase activity"/>
    <property type="evidence" value="ECO:0007669"/>
    <property type="project" value="TreeGrafter"/>
</dbReference>
<evidence type="ECO:0000256" key="2">
    <source>
        <dbReference type="ARBA" id="ARBA00009236"/>
    </source>
</evidence>
<dbReference type="PANTHER" id="PTHR21152">
    <property type="entry name" value="AMINOTRANSFERASE CLASS V"/>
    <property type="match status" value="1"/>
</dbReference>
<dbReference type="InterPro" id="IPR000192">
    <property type="entry name" value="Aminotrans_V_dom"/>
</dbReference>
<evidence type="ECO:0000256" key="6">
    <source>
        <dbReference type="PIRSR" id="PIRSR000524-1"/>
    </source>
</evidence>
<keyword evidence="3" id="KW-0032">Aminotransferase</keyword>
<evidence type="ECO:0000256" key="9">
    <source>
        <dbReference type="RuleBase" id="RU004504"/>
    </source>
</evidence>
<reference evidence="12" key="1">
    <citation type="submission" date="2018-04" db="EMBL/GenBank/DDBJ databases">
        <authorList>
            <person name="Lucker S."/>
            <person name="Sakoula D."/>
        </authorList>
    </citation>
    <scope>NUCLEOTIDE SEQUENCE [LARGE SCALE GENOMIC DNA]</scope>
</reference>
<sequence>MLKRYLLAPGPTPVPPEVLLAMARPMIHHRAPEFDPIFAEVREGLKWLFQTRNDVIMLASSGTGGMEGSISNFLSPGDKALCINGGKFGERWGKICKAFGVLVTEIKVEWGHAVDPKVVADALKADPSIKAVYVQASETSTGVSHDVKALGEIVKGYENTILVVDAITALGVFDIKTDAWGLDVVITGSQKALMLPPGMAFVSVSDKAWAVAEKAKNASFYFNFKKERENQAKNQTLFTPTVSLIIGLQEVFRIMKAEGLDKMFARQGQLAHAMREGMKAAGLALFPKNSPSDALTTVCAPDGVDGQAIYKNLRVQYGITAAGGQDQLKGKVFRLSHMGYADRFDVITAVAATEMVLKGLGHSVKLGSGVGKAQEILMAK</sequence>
<dbReference type="SUPFAM" id="SSF53383">
    <property type="entry name" value="PLP-dependent transferases"/>
    <property type="match status" value="1"/>
</dbReference>
<accession>A0A330L9E7</accession>
<evidence type="ECO:0000256" key="5">
    <source>
        <dbReference type="ARBA" id="ARBA00022898"/>
    </source>
</evidence>
<keyword evidence="4" id="KW-0808">Transferase</keyword>
<evidence type="ECO:0000313" key="12">
    <source>
        <dbReference type="Proteomes" id="UP000248168"/>
    </source>
</evidence>
<dbReference type="Pfam" id="PF00266">
    <property type="entry name" value="Aminotran_5"/>
    <property type="match status" value="1"/>
</dbReference>
<dbReference type="RefSeq" id="WP_121990113.1">
    <property type="nucleotide sequence ID" value="NZ_OUNR01000017.1"/>
</dbReference>
<dbReference type="InterPro" id="IPR015422">
    <property type="entry name" value="PyrdxlP-dep_Trfase_small"/>
</dbReference>
<dbReference type="Gene3D" id="3.90.1150.10">
    <property type="entry name" value="Aspartate Aminotransferase, domain 1"/>
    <property type="match status" value="1"/>
</dbReference>
<keyword evidence="11" id="KW-0560">Oxidoreductase</keyword>
<dbReference type="EMBL" id="OUNR01000017">
    <property type="protein sequence ID" value="SPP65899.1"/>
    <property type="molecule type" value="Genomic_DNA"/>
</dbReference>
<dbReference type="InterPro" id="IPR015421">
    <property type="entry name" value="PyrdxlP-dep_Trfase_major"/>
</dbReference>
<dbReference type="PROSITE" id="PS00595">
    <property type="entry name" value="AA_TRANSFER_CLASS_5"/>
    <property type="match status" value="1"/>
</dbReference>
<evidence type="ECO:0000256" key="3">
    <source>
        <dbReference type="ARBA" id="ARBA00022576"/>
    </source>
</evidence>
<evidence type="ECO:0000259" key="10">
    <source>
        <dbReference type="Pfam" id="PF00266"/>
    </source>
</evidence>
<dbReference type="Proteomes" id="UP000248168">
    <property type="component" value="Unassembled WGS sequence"/>
</dbReference>
<comment type="cofactor">
    <cofactor evidence="1 7 9">
        <name>pyridoxal 5'-phosphate</name>
        <dbReference type="ChEBI" id="CHEBI:597326"/>
    </cofactor>
</comment>
<evidence type="ECO:0000256" key="4">
    <source>
        <dbReference type="ARBA" id="ARBA00022679"/>
    </source>
</evidence>
<dbReference type="FunFam" id="3.40.640.10:FF:000027">
    <property type="entry name" value="Serine--pyruvate aminotransferase, mitochondrial"/>
    <property type="match status" value="1"/>
</dbReference>
<dbReference type="EC" id="1.12.-.-" evidence="11"/>
<dbReference type="InterPro" id="IPR015424">
    <property type="entry name" value="PyrdxlP-dep_Trfase"/>
</dbReference>
<dbReference type="Gene3D" id="3.40.640.10">
    <property type="entry name" value="Type I PLP-dependent aspartate aminotransferase-like (Major domain)"/>
    <property type="match status" value="1"/>
</dbReference>
<dbReference type="InParanoid" id="A0A330L9E7"/>
<organism evidence="11 12">
    <name type="scientific">Nitrospira lenta</name>
    <dbReference type="NCBI Taxonomy" id="1436998"/>
    <lineage>
        <taxon>Bacteria</taxon>
        <taxon>Pseudomonadati</taxon>
        <taxon>Nitrospirota</taxon>
        <taxon>Nitrospiria</taxon>
        <taxon>Nitrospirales</taxon>
        <taxon>Nitrospiraceae</taxon>
        <taxon>Nitrospira</taxon>
    </lineage>
</organism>
<evidence type="ECO:0000256" key="8">
    <source>
        <dbReference type="RuleBase" id="RU004075"/>
    </source>
</evidence>
<protein>
    <submittedName>
        <fullName evidence="11">Soluble hydrogenase, small subunit</fullName>
        <ecNumber evidence="11">1.12.-.-</ecNumber>
    </submittedName>
</protein>
<feature type="modified residue" description="N6-(pyridoxal phosphate)lysine" evidence="7">
    <location>
        <position position="191"/>
    </location>
</feature>
<keyword evidence="5 7" id="KW-0663">Pyridoxal phosphate</keyword>